<dbReference type="Gene3D" id="1.10.530.10">
    <property type="match status" value="1"/>
</dbReference>
<evidence type="ECO:0000313" key="3">
    <source>
        <dbReference type="EMBL" id="BBU68272.1"/>
    </source>
</evidence>
<dbReference type="Proteomes" id="UP000463961">
    <property type="component" value="Chromosome"/>
</dbReference>
<dbReference type="Gene3D" id="1.10.1240.20">
    <property type="entry name" value="Lytic transglycosylase, superhelical linker domain"/>
    <property type="match status" value="1"/>
</dbReference>
<dbReference type="GO" id="GO:0042597">
    <property type="term" value="C:periplasmic space"/>
    <property type="evidence" value="ECO:0007669"/>
    <property type="project" value="InterPro"/>
</dbReference>
<evidence type="ECO:0000256" key="1">
    <source>
        <dbReference type="ARBA" id="ARBA00007734"/>
    </source>
</evidence>
<dbReference type="InterPro" id="IPR037061">
    <property type="entry name" value="Lytic_TGlycoase_superhlx_L_sf"/>
</dbReference>
<dbReference type="Pfam" id="PF14718">
    <property type="entry name" value="SLT_L"/>
    <property type="match status" value="1"/>
</dbReference>
<dbReference type="RefSeq" id="WP_162048801.1">
    <property type="nucleotide sequence ID" value="NZ_AP019011.1"/>
</dbReference>
<comment type="similarity">
    <text evidence="1">Belongs to the transglycosylase Slt family.</text>
</comment>
<keyword evidence="4" id="KW-1185">Reference proteome</keyword>
<keyword evidence="2" id="KW-0732">Signal</keyword>
<dbReference type="InterPro" id="IPR008939">
    <property type="entry name" value="Lytic_TGlycosylase_superhlx_U"/>
</dbReference>
<evidence type="ECO:0000256" key="2">
    <source>
        <dbReference type="ARBA" id="ARBA00022729"/>
    </source>
</evidence>
<dbReference type="OrthoDB" id="92254at2"/>
<reference evidence="4" key="1">
    <citation type="submission" date="2020-01" db="EMBL/GenBank/DDBJ databases">
        <title>Phosphoaccumulans saitamaens gen. nov., sp. nov., a polyphosphate accumulating bacterium isolated from surface river water.</title>
        <authorList>
            <person name="Watanabe K."/>
            <person name="Suda W."/>
        </authorList>
    </citation>
    <scope>NUCLEOTIDE SEQUENCE [LARGE SCALE GENOMIC DNA]</scope>
    <source>
        <strain evidence="4">ICHIAU1</strain>
    </source>
</reference>
<organism evidence="3 4">
    <name type="scientific">Fluviibacter phosphoraccumulans</name>
    <dbReference type="NCBI Taxonomy" id="1751046"/>
    <lineage>
        <taxon>Bacteria</taxon>
        <taxon>Pseudomonadati</taxon>
        <taxon>Pseudomonadota</taxon>
        <taxon>Betaproteobacteria</taxon>
        <taxon>Rhodocyclales</taxon>
        <taxon>Fluviibacteraceae</taxon>
        <taxon>Fluviibacter</taxon>
    </lineage>
</organism>
<dbReference type="PANTHER" id="PTHR37423:SF5">
    <property type="entry name" value="SOLUBLE LYTIC MUREIN TRANSGLYCOSYLASE"/>
    <property type="match status" value="1"/>
</dbReference>
<dbReference type="PANTHER" id="PTHR37423">
    <property type="entry name" value="SOLUBLE LYTIC MUREIN TRANSGLYCOSYLASE-RELATED"/>
    <property type="match status" value="1"/>
</dbReference>
<accession>A0A679IFJ4</accession>
<dbReference type="AlphaFoldDB" id="A0A679IFJ4"/>
<dbReference type="Pfam" id="PF01464">
    <property type="entry name" value="SLT"/>
    <property type="match status" value="1"/>
</dbReference>
<dbReference type="InterPro" id="IPR012289">
    <property type="entry name" value="Lytic_TGlycosylase_superhlx_L"/>
</dbReference>
<name>A0A679IFJ4_9RHOO</name>
<dbReference type="GO" id="GO:0004553">
    <property type="term" value="F:hydrolase activity, hydrolyzing O-glycosyl compounds"/>
    <property type="evidence" value="ECO:0007669"/>
    <property type="project" value="InterPro"/>
</dbReference>
<gene>
    <name evidence="3" type="ORF">ICHIAU1_05550</name>
</gene>
<sequence length="647" mass="71562">MTFAFPVLSVCLKRGLAAGLLAVSINAMAQDATYLSARDAVKNGQLGKVEQLYPQLKQHELAPYVESWMLKPQLTSDSPEIRAFLKKYEGERPAELLRADWIRAQAKQGNWTLVAQQGVLMLQPEPDVQCYALQPRVNNGDSAAKDQANVLWTTGVDSPDACQGLFDALWANGALKASDGWARARRQVAMNKLNQARQTLSVMRVNVNDAAGGLDAVLSRPVIYLERMGTPNDDTQKELATLALVRMARNEPGSAVSALKRYGSGLDKAQQEYVWGIIGWQLGIQQSPEALDAVKKSGTVLLPDDAMAWRIRVALRAQDWSLVRKDIEAMPEPMINSPEWVYWLGRSFKAQGRDSAAEDQFKKIAGQPNFYGVLATEELGGRAKLPTQAAPATAEEIRQVERQPGIRRALAMYRLDLRPEGVKEWSWALRGMNDRQLLAAAEIAQRNQIIDRSISAADRTKEEHNYKLRFPTPHADKIMTHSDRQNLDKAWVYGLMRQESRFVTNAKSNVGAAGLMQVMPATGKWVANKIGVKLGPGDLHDPDTNVMLGTTYMRLVLESLDNHPVLASAAYNAGPGRARKWRDVKPLEGAVYAETIPFSETRDYVKKVMSNAVFYQTLMTGNSPSLKVMLGTIAPKSAKTDSAPELP</sequence>
<dbReference type="EMBL" id="AP022345">
    <property type="protein sequence ID" value="BBU68272.1"/>
    <property type="molecule type" value="Genomic_DNA"/>
</dbReference>
<protein>
    <submittedName>
        <fullName evidence="3">Transglycosylase</fullName>
    </submittedName>
</protein>
<proteinExistence type="inferred from homology"/>
<dbReference type="InterPro" id="IPR023346">
    <property type="entry name" value="Lysozyme-like_dom_sf"/>
</dbReference>
<dbReference type="SUPFAM" id="SSF53955">
    <property type="entry name" value="Lysozyme-like"/>
    <property type="match status" value="1"/>
</dbReference>
<evidence type="ECO:0000313" key="4">
    <source>
        <dbReference type="Proteomes" id="UP000463961"/>
    </source>
</evidence>
<dbReference type="SUPFAM" id="SSF48435">
    <property type="entry name" value="Bacterial muramidases"/>
    <property type="match status" value="1"/>
</dbReference>
<dbReference type="Gene3D" id="1.25.20.10">
    <property type="entry name" value="Bacterial muramidases"/>
    <property type="match status" value="1"/>
</dbReference>
<dbReference type="CDD" id="cd13401">
    <property type="entry name" value="Slt70-like"/>
    <property type="match status" value="1"/>
</dbReference>
<dbReference type="InterPro" id="IPR008258">
    <property type="entry name" value="Transglycosylase_SLT_dom_1"/>
</dbReference>